<dbReference type="RefSeq" id="XP_005772108.1">
    <property type="nucleotide sequence ID" value="XM_005772051.1"/>
</dbReference>
<sequence length="60" mass="6681">DFDLFQGAYPLAAQHAARLFGAKQLASMLGEAKAAERSWRALLRRESRQPRGQLPSVEVL</sequence>
<dbReference type="KEGG" id="ehx:EMIHUDRAFT_255619"/>
<evidence type="ECO:0000313" key="1">
    <source>
        <dbReference type="EnsemblProtists" id="EOD19679"/>
    </source>
</evidence>
<name>A0A0D3J844_EMIH1</name>
<dbReference type="GeneID" id="17265226"/>
<accession>A0A0D3J844</accession>
<keyword evidence="2" id="KW-1185">Reference proteome</keyword>
<dbReference type="EnsemblProtists" id="EOD19679">
    <property type="protein sequence ID" value="EOD19679"/>
    <property type="gene ID" value="EMIHUDRAFT_255619"/>
</dbReference>
<protein>
    <submittedName>
        <fullName evidence="1">Uncharacterized protein</fullName>
    </submittedName>
</protein>
<reference evidence="2" key="1">
    <citation type="journal article" date="2013" name="Nature">
        <title>Pan genome of the phytoplankton Emiliania underpins its global distribution.</title>
        <authorList>
            <person name="Read B.A."/>
            <person name="Kegel J."/>
            <person name="Klute M.J."/>
            <person name="Kuo A."/>
            <person name="Lefebvre S.C."/>
            <person name="Maumus F."/>
            <person name="Mayer C."/>
            <person name="Miller J."/>
            <person name="Monier A."/>
            <person name="Salamov A."/>
            <person name="Young J."/>
            <person name="Aguilar M."/>
            <person name="Claverie J.M."/>
            <person name="Frickenhaus S."/>
            <person name="Gonzalez K."/>
            <person name="Herman E.K."/>
            <person name="Lin Y.C."/>
            <person name="Napier J."/>
            <person name="Ogata H."/>
            <person name="Sarno A.F."/>
            <person name="Shmutz J."/>
            <person name="Schroeder D."/>
            <person name="de Vargas C."/>
            <person name="Verret F."/>
            <person name="von Dassow P."/>
            <person name="Valentin K."/>
            <person name="Van de Peer Y."/>
            <person name="Wheeler G."/>
            <person name="Dacks J.B."/>
            <person name="Delwiche C.F."/>
            <person name="Dyhrman S.T."/>
            <person name="Glockner G."/>
            <person name="John U."/>
            <person name="Richards T."/>
            <person name="Worden A.Z."/>
            <person name="Zhang X."/>
            <person name="Grigoriev I.V."/>
            <person name="Allen A.E."/>
            <person name="Bidle K."/>
            <person name="Borodovsky M."/>
            <person name="Bowler C."/>
            <person name="Brownlee C."/>
            <person name="Cock J.M."/>
            <person name="Elias M."/>
            <person name="Gladyshev V.N."/>
            <person name="Groth M."/>
            <person name="Guda C."/>
            <person name="Hadaegh A."/>
            <person name="Iglesias-Rodriguez M.D."/>
            <person name="Jenkins J."/>
            <person name="Jones B.M."/>
            <person name="Lawson T."/>
            <person name="Leese F."/>
            <person name="Lindquist E."/>
            <person name="Lobanov A."/>
            <person name="Lomsadze A."/>
            <person name="Malik S.B."/>
            <person name="Marsh M.E."/>
            <person name="Mackinder L."/>
            <person name="Mock T."/>
            <person name="Mueller-Roeber B."/>
            <person name="Pagarete A."/>
            <person name="Parker M."/>
            <person name="Probert I."/>
            <person name="Quesneville H."/>
            <person name="Raines C."/>
            <person name="Rensing S.A."/>
            <person name="Riano-Pachon D.M."/>
            <person name="Richier S."/>
            <person name="Rokitta S."/>
            <person name="Shiraiwa Y."/>
            <person name="Soanes D.M."/>
            <person name="van der Giezen M."/>
            <person name="Wahlund T.M."/>
            <person name="Williams B."/>
            <person name="Wilson W."/>
            <person name="Wolfe G."/>
            <person name="Wurch L.L."/>
        </authorList>
    </citation>
    <scope>NUCLEOTIDE SEQUENCE</scope>
</reference>
<evidence type="ECO:0000313" key="2">
    <source>
        <dbReference type="Proteomes" id="UP000013827"/>
    </source>
</evidence>
<dbReference type="AlphaFoldDB" id="A0A0D3J844"/>
<dbReference type="Proteomes" id="UP000013827">
    <property type="component" value="Unassembled WGS sequence"/>
</dbReference>
<dbReference type="HOGENOM" id="CLU_2949003_0_0_1"/>
<reference evidence="1" key="2">
    <citation type="submission" date="2024-10" db="UniProtKB">
        <authorList>
            <consortium name="EnsemblProtists"/>
        </authorList>
    </citation>
    <scope>IDENTIFICATION</scope>
</reference>
<proteinExistence type="predicted"/>
<organism evidence="1 2">
    <name type="scientific">Emiliania huxleyi (strain CCMP1516)</name>
    <dbReference type="NCBI Taxonomy" id="280463"/>
    <lineage>
        <taxon>Eukaryota</taxon>
        <taxon>Haptista</taxon>
        <taxon>Haptophyta</taxon>
        <taxon>Prymnesiophyceae</taxon>
        <taxon>Isochrysidales</taxon>
        <taxon>Noelaerhabdaceae</taxon>
        <taxon>Emiliania</taxon>
    </lineage>
</organism>
<dbReference type="PaxDb" id="2903-EOD19679"/>